<reference evidence="2 3" key="1">
    <citation type="submission" date="2018-08" db="EMBL/GenBank/DDBJ databases">
        <title>Recombination of ecologically and evolutionarily significant loci maintains genetic cohesion in the Pseudomonas syringae species complex.</title>
        <authorList>
            <person name="Dillon M."/>
            <person name="Thakur S."/>
            <person name="Almeida R.N.D."/>
            <person name="Weir B.S."/>
            <person name="Guttman D.S."/>
        </authorList>
    </citation>
    <scope>NUCLEOTIDE SEQUENCE [LARGE SCALE GENOMIC DNA]</scope>
    <source>
        <strain evidence="2 3">88_10</strain>
    </source>
</reference>
<keyword evidence="1" id="KW-1133">Transmembrane helix</keyword>
<dbReference type="InterPro" id="IPR036259">
    <property type="entry name" value="MFS_trans_sf"/>
</dbReference>
<feature type="transmembrane region" description="Helical" evidence="1">
    <location>
        <begin position="74"/>
        <end position="92"/>
    </location>
</feature>
<gene>
    <name evidence="2" type="ORF">APX70_00148</name>
</gene>
<dbReference type="Proteomes" id="UP000282378">
    <property type="component" value="Unassembled WGS sequence"/>
</dbReference>
<feature type="transmembrane region" description="Helical" evidence="1">
    <location>
        <begin position="45"/>
        <end position="62"/>
    </location>
</feature>
<organism evidence="2 3">
    <name type="scientific">Pseudomonas syringae pv. maculicola</name>
    <dbReference type="NCBI Taxonomy" id="59511"/>
    <lineage>
        <taxon>Bacteria</taxon>
        <taxon>Pseudomonadati</taxon>
        <taxon>Pseudomonadota</taxon>
        <taxon>Gammaproteobacteria</taxon>
        <taxon>Pseudomonadales</taxon>
        <taxon>Pseudomonadaceae</taxon>
        <taxon>Pseudomonas</taxon>
    </lineage>
</organism>
<evidence type="ECO:0000313" key="2">
    <source>
        <dbReference type="EMBL" id="RML73706.1"/>
    </source>
</evidence>
<dbReference type="SUPFAM" id="SSF103473">
    <property type="entry name" value="MFS general substrate transporter"/>
    <property type="match status" value="1"/>
</dbReference>
<evidence type="ECO:0000313" key="3">
    <source>
        <dbReference type="Proteomes" id="UP000282378"/>
    </source>
</evidence>
<protein>
    <submittedName>
        <fullName evidence="2">Putative Membrane protein</fullName>
    </submittedName>
</protein>
<sequence length="140" mass="15326">MTSTLPRRTYLYFAAQSINLTTAVMSVTMAAIVGATLAPEARFSTVPYGFQFLFLMLATYPVSRMMSRIGRKNAFMLGAIPLVISGLSGFWAVEYQHFPLLVFSHAALGGYIAFANFNRFAATDNLDQTLKPKAISLVVA</sequence>
<evidence type="ECO:0000256" key="1">
    <source>
        <dbReference type="SAM" id="Phobius"/>
    </source>
</evidence>
<dbReference type="EMBL" id="RBNL01002380">
    <property type="protein sequence ID" value="RML73706.1"/>
    <property type="molecule type" value="Genomic_DNA"/>
</dbReference>
<keyword evidence="1" id="KW-0812">Transmembrane</keyword>
<name>A0A3M2YCJ6_PSEYM</name>
<feature type="transmembrane region" description="Helical" evidence="1">
    <location>
        <begin position="98"/>
        <end position="117"/>
    </location>
</feature>
<dbReference type="PANTHER" id="PTHR23534">
    <property type="entry name" value="MFS PERMEASE"/>
    <property type="match status" value="1"/>
</dbReference>
<dbReference type="PANTHER" id="PTHR23534:SF1">
    <property type="entry name" value="MAJOR FACILITATOR SUPERFAMILY PROTEIN"/>
    <property type="match status" value="1"/>
</dbReference>
<accession>A0A3M2YCJ6</accession>
<comment type="caution">
    <text evidence="2">The sequence shown here is derived from an EMBL/GenBank/DDBJ whole genome shotgun (WGS) entry which is preliminary data.</text>
</comment>
<feature type="non-terminal residue" evidence="2">
    <location>
        <position position="140"/>
    </location>
</feature>
<proteinExistence type="predicted"/>
<dbReference type="AlphaFoldDB" id="A0A3M2YCJ6"/>
<keyword evidence="1" id="KW-0472">Membrane</keyword>
<feature type="transmembrane region" description="Helical" evidence="1">
    <location>
        <begin position="12"/>
        <end position="33"/>
    </location>
</feature>